<dbReference type="KEGG" id="cci:CC1G_05228"/>
<dbReference type="OrthoDB" id="3044901at2759"/>
<evidence type="ECO:0000313" key="2">
    <source>
        <dbReference type="EMBL" id="EAU81398.1"/>
    </source>
</evidence>
<evidence type="ECO:0000256" key="1">
    <source>
        <dbReference type="SAM" id="MobiDB-lite"/>
    </source>
</evidence>
<keyword evidence="3" id="KW-1185">Reference proteome</keyword>
<dbReference type="RefSeq" id="XP_001840342.1">
    <property type="nucleotide sequence ID" value="XM_001840290.1"/>
</dbReference>
<proteinExistence type="predicted"/>
<dbReference type="GeneID" id="6016978"/>
<sequence>MITRSGRKVPYIPQIPKRAPAKRRLQAEGTIEDVTVSATGKGTHTRWLRLNPETPPPRRRKAVKTPAVADSRFVTPEPFIPTEVPPPPKRQRLMASPLHRTERIGPPGIFNLARTRTPRFFEGVEGENGDVFIASSPDGHQQRRARVELGLGPRVQGQPMVGPDGTLILDEQSQPMLPSPSRLPGPTVSGDTLIVSVSERSAR</sequence>
<accession>A8PC88</accession>
<comment type="caution">
    <text evidence="2">The sequence shown here is derived from an EMBL/GenBank/DDBJ whole genome shotgun (WGS) entry which is preliminary data.</text>
</comment>
<name>A8PC88_COPC7</name>
<feature type="region of interest" description="Disordered" evidence="1">
    <location>
        <begin position="1"/>
        <end position="90"/>
    </location>
</feature>
<dbReference type="Proteomes" id="UP000001861">
    <property type="component" value="Unassembled WGS sequence"/>
</dbReference>
<gene>
    <name evidence="2" type="ORF">CC1G_05228</name>
</gene>
<dbReference type="VEuPathDB" id="FungiDB:CC1G_05228"/>
<dbReference type="EMBL" id="AACS02000011">
    <property type="protein sequence ID" value="EAU81398.1"/>
    <property type="molecule type" value="Genomic_DNA"/>
</dbReference>
<reference evidence="2 3" key="1">
    <citation type="journal article" date="2010" name="Proc. Natl. Acad. Sci. U.S.A.">
        <title>Insights into evolution of multicellular fungi from the assembled chromosomes of the mushroom Coprinopsis cinerea (Coprinus cinereus).</title>
        <authorList>
            <person name="Stajich J.E."/>
            <person name="Wilke S.K."/>
            <person name="Ahren D."/>
            <person name="Au C.H."/>
            <person name="Birren B.W."/>
            <person name="Borodovsky M."/>
            <person name="Burns C."/>
            <person name="Canback B."/>
            <person name="Casselton L.A."/>
            <person name="Cheng C.K."/>
            <person name="Deng J."/>
            <person name="Dietrich F.S."/>
            <person name="Fargo D.C."/>
            <person name="Farman M.L."/>
            <person name="Gathman A.C."/>
            <person name="Goldberg J."/>
            <person name="Guigo R."/>
            <person name="Hoegger P.J."/>
            <person name="Hooker J.B."/>
            <person name="Huggins A."/>
            <person name="James T.Y."/>
            <person name="Kamada T."/>
            <person name="Kilaru S."/>
            <person name="Kodira C."/>
            <person name="Kues U."/>
            <person name="Kupfer D."/>
            <person name="Kwan H.S."/>
            <person name="Lomsadze A."/>
            <person name="Li W."/>
            <person name="Lilly W.W."/>
            <person name="Ma L.J."/>
            <person name="Mackey A.J."/>
            <person name="Manning G."/>
            <person name="Martin F."/>
            <person name="Muraguchi H."/>
            <person name="Natvig D.O."/>
            <person name="Palmerini H."/>
            <person name="Ramesh M.A."/>
            <person name="Rehmeyer C.J."/>
            <person name="Roe B.A."/>
            <person name="Shenoy N."/>
            <person name="Stanke M."/>
            <person name="Ter-Hovhannisyan V."/>
            <person name="Tunlid A."/>
            <person name="Velagapudi R."/>
            <person name="Vision T.J."/>
            <person name="Zeng Q."/>
            <person name="Zolan M.E."/>
            <person name="Pukkila P.J."/>
        </authorList>
    </citation>
    <scope>NUCLEOTIDE SEQUENCE [LARGE SCALE GENOMIC DNA]</scope>
    <source>
        <strain evidence="3">Okayama-7 / 130 / ATCC MYA-4618 / FGSC 9003</strain>
    </source>
</reference>
<dbReference type="InParanoid" id="A8PC88"/>
<dbReference type="AlphaFoldDB" id="A8PC88"/>
<evidence type="ECO:0000313" key="3">
    <source>
        <dbReference type="Proteomes" id="UP000001861"/>
    </source>
</evidence>
<organism evidence="2 3">
    <name type="scientific">Coprinopsis cinerea (strain Okayama-7 / 130 / ATCC MYA-4618 / FGSC 9003)</name>
    <name type="common">Inky cap fungus</name>
    <name type="synonym">Hormographiella aspergillata</name>
    <dbReference type="NCBI Taxonomy" id="240176"/>
    <lineage>
        <taxon>Eukaryota</taxon>
        <taxon>Fungi</taxon>
        <taxon>Dikarya</taxon>
        <taxon>Basidiomycota</taxon>
        <taxon>Agaricomycotina</taxon>
        <taxon>Agaricomycetes</taxon>
        <taxon>Agaricomycetidae</taxon>
        <taxon>Agaricales</taxon>
        <taxon>Agaricineae</taxon>
        <taxon>Psathyrellaceae</taxon>
        <taxon>Coprinopsis</taxon>
    </lineage>
</organism>
<protein>
    <submittedName>
        <fullName evidence="2">Uncharacterized protein</fullName>
    </submittedName>
</protein>